<keyword evidence="1" id="KW-1133">Transmembrane helix</keyword>
<evidence type="ECO:0008006" key="4">
    <source>
        <dbReference type="Google" id="ProtNLM"/>
    </source>
</evidence>
<feature type="transmembrane region" description="Helical" evidence="1">
    <location>
        <begin position="24"/>
        <end position="45"/>
    </location>
</feature>
<protein>
    <recommendedName>
        <fullName evidence="4">LexA-binding, inner membrane-associated hydrolase</fullName>
    </recommendedName>
</protein>
<feature type="transmembrane region" description="Helical" evidence="1">
    <location>
        <begin position="57"/>
        <end position="89"/>
    </location>
</feature>
<keyword evidence="1" id="KW-0812">Transmembrane</keyword>
<feature type="transmembrane region" description="Helical" evidence="1">
    <location>
        <begin position="138"/>
        <end position="171"/>
    </location>
</feature>
<reference evidence="3" key="1">
    <citation type="submission" date="2016-10" db="EMBL/GenBank/DDBJ databases">
        <authorList>
            <person name="Varghese N."/>
            <person name="Submissions S."/>
        </authorList>
    </citation>
    <scope>NUCLEOTIDE SEQUENCE [LARGE SCALE GENOMIC DNA]</scope>
    <source>
        <strain evidence="3">CGMCC 1.7736</strain>
    </source>
</reference>
<sequence length="203" mass="20924">MMAPTHVGAGIALAAPVALLAPELAPLVVVAAVAGSVFPDLDMVAGEHRRTLHAVEAYALLAVLATFAAVVAPSAPAVAAATFFVAAALHPLFDLAGGSSEARPWEAATDHGVYLRSREAWVAPKRWIRYDGAPEDLALAAVLVAPGLVVFGEGVRAFALGTLVVGAGYALCRKRIPQLSGRVNLPVPPVLTAVVALVSLFRR</sequence>
<keyword evidence="1" id="KW-0472">Membrane</keyword>
<dbReference type="EMBL" id="FOYT01000002">
    <property type="protein sequence ID" value="SFR61685.1"/>
    <property type="molecule type" value="Genomic_DNA"/>
</dbReference>
<dbReference type="Proteomes" id="UP000198531">
    <property type="component" value="Unassembled WGS sequence"/>
</dbReference>
<organism evidence="2 3">
    <name type="scientific">Halogeometricum rufum</name>
    <dbReference type="NCBI Taxonomy" id="553469"/>
    <lineage>
        <taxon>Archaea</taxon>
        <taxon>Methanobacteriati</taxon>
        <taxon>Methanobacteriota</taxon>
        <taxon>Stenosarchaea group</taxon>
        <taxon>Halobacteria</taxon>
        <taxon>Halobacteriales</taxon>
        <taxon>Haloferacaceae</taxon>
        <taxon>Halogeometricum</taxon>
    </lineage>
</organism>
<dbReference type="AlphaFoldDB" id="A0A1I6I4M0"/>
<feature type="transmembrane region" description="Helical" evidence="1">
    <location>
        <begin position="183"/>
        <end position="201"/>
    </location>
</feature>
<evidence type="ECO:0000256" key="1">
    <source>
        <dbReference type="SAM" id="Phobius"/>
    </source>
</evidence>
<accession>A0A1I6I4M0</accession>
<evidence type="ECO:0000313" key="3">
    <source>
        <dbReference type="Proteomes" id="UP000198531"/>
    </source>
</evidence>
<name>A0A1I6I4M0_9EURY</name>
<proteinExistence type="predicted"/>
<gene>
    <name evidence="2" type="ORF">SAMN04487947_2862</name>
</gene>
<evidence type="ECO:0000313" key="2">
    <source>
        <dbReference type="EMBL" id="SFR61685.1"/>
    </source>
</evidence>
<keyword evidence="3" id="KW-1185">Reference proteome</keyword>